<reference evidence="3" key="1">
    <citation type="journal article" date="2021" name="PeerJ">
        <title>Extensive microbial diversity within the chicken gut microbiome revealed by metagenomics and culture.</title>
        <authorList>
            <person name="Gilroy R."/>
            <person name="Ravi A."/>
            <person name="Getino M."/>
            <person name="Pursley I."/>
            <person name="Horton D.L."/>
            <person name="Alikhan N.F."/>
            <person name="Baker D."/>
            <person name="Gharbi K."/>
            <person name="Hall N."/>
            <person name="Watson M."/>
            <person name="Adriaenssens E.M."/>
            <person name="Foster-Nyarko E."/>
            <person name="Jarju S."/>
            <person name="Secka A."/>
            <person name="Antonio M."/>
            <person name="Oren A."/>
            <person name="Chaudhuri R.R."/>
            <person name="La Ragione R."/>
            <person name="Hildebrand F."/>
            <person name="Pallen M.J."/>
        </authorList>
    </citation>
    <scope>NUCLEOTIDE SEQUENCE</scope>
    <source>
        <strain evidence="3">USAMLcec3-2134</strain>
    </source>
</reference>
<name>A0A9D2SD28_9FIRM</name>
<feature type="transmembrane region" description="Helical" evidence="1">
    <location>
        <begin position="187"/>
        <end position="212"/>
    </location>
</feature>
<accession>A0A9D2SD28</accession>
<dbReference type="Gene3D" id="3.30.565.10">
    <property type="entry name" value="Histidine kinase-like ATPase, C-terminal domain"/>
    <property type="match status" value="1"/>
</dbReference>
<dbReference type="PANTHER" id="PTHR40448">
    <property type="entry name" value="TWO-COMPONENT SENSOR HISTIDINE KINASE"/>
    <property type="match status" value="1"/>
</dbReference>
<keyword evidence="1" id="KW-1133">Transmembrane helix</keyword>
<evidence type="ECO:0000313" key="3">
    <source>
        <dbReference type="EMBL" id="HJB90651.1"/>
    </source>
</evidence>
<proteinExistence type="predicted"/>
<evidence type="ECO:0000259" key="2">
    <source>
        <dbReference type="Pfam" id="PF14501"/>
    </source>
</evidence>
<evidence type="ECO:0000256" key="1">
    <source>
        <dbReference type="SAM" id="Phobius"/>
    </source>
</evidence>
<keyword evidence="1" id="KW-0812">Transmembrane</keyword>
<dbReference type="SUPFAM" id="SSF55874">
    <property type="entry name" value="ATPase domain of HSP90 chaperone/DNA topoisomerase II/histidine kinase"/>
    <property type="match status" value="1"/>
</dbReference>
<reference evidence="3" key="2">
    <citation type="submission" date="2021-04" db="EMBL/GenBank/DDBJ databases">
        <authorList>
            <person name="Gilroy R."/>
        </authorList>
    </citation>
    <scope>NUCLEOTIDE SEQUENCE</scope>
    <source>
        <strain evidence="3">USAMLcec3-2134</strain>
    </source>
</reference>
<feature type="transmembrane region" description="Helical" evidence="1">
    <location>
        <begin position="263"/>
        <end position="288"/>
    </location>
</feature>
<dbReference type="PANTHER" id="PTHR40448:SF1">
    <property type="entry name" value="TWO-COMPONENT SENSOR HISTIDINE KINASE"/>
    <property type="match status" value="1"/>
</dbReference>
<dbReference type="AlphaFoldDB" id="A0A9D2SD28"/>
<feature type="transmembrane region" description="Helical" evidence="1">
    <location>
        <begin position="233"/>
        <end position="251"/>
    </location>
</feature>
<sequence>MINLFGDGPYLIGIAELALEALEELARYFLHVFPIAAAAFLLRRRLFGRVEWAAALLLMSLQTAYVWSASIRSEFFLSFCLAALLVAELYLFCLIPLRPLDCAFLFAAFLFPVRLFNSTSALVGHLWIFWLLFCALHTDLKMASGKLCGKQFLCYFHFVFLSLSMYLYELGILALQPRMTRFFGGNAPGTAVSVLLVTALLLSAAQGLKAGLGERLKKLNSLAGKYRNIERSFFFCSLCILILFTMIYLPFTALRMQNALVALLIPVLCLVFLAAQLPFIALLLRIALYRDTDTFRQWERESLASYYSELENSVSSMREMRHDIKNIFYTMGNFVDRNDDPEMKRFFWEKIYPYSEKTIRQSELLSKIYQIPAESLRAFFHLKISCALRQGIAVSLDVSLVPEAFQTGMDIIDLTRILGILLDNAIEETALVPDGILEIKVAGNSGGCSYHVKNPVTERTQKNGVRPGTTVKGEGHGNGLKIAEELLEQYPNAVLNSVLQAGSFVQSLNILF</sequence>
<dbReference type="Pfam" id="PF14501">
    <property type="entry name" value="HATPase_c_5"/>
    <property type="match status" value="1"/>
</dbReference>
<feature type="transmembrane region" description="Helical" evidence="1">
    <location>
        <begin position="75"/>
        <end position="93"/>
    </location>
</feature>
<dbReference type="Proteomes" id="UP000886883">
    <property type="component" value="Unassembled WGS sequence"/>
</dbReference>
<dbReference type="InterPro" id="IPR032834">
    <property type="entry name" value="NatK-like_C"/>
</dbReference>
<dbReference type="InterPro" id="IPR036890">
    <property type="entry name" value="HATPase_C_sf"/>
</dbReference>
<comment type="caution">
    <text evidence="3">The sequence shown here is derived from an EMBL/GenBank/DDBJ whole genome shotgun (WGS) entry which is preliminary data.</text>
</comment>
<dbReference type="EMBL" id="DWXE01000013">
    <property type="protein sequence ID" value="HJB90651.1"/>
    <property type="molecule type" value="Genomic_DNA"/>
</dbReference>
<keyword evidence="1" id="KW-0472">Membrane</keyword>
<feature type="transmembrane region" description="Helical" evidence="1">
    <location>
        <begin position="152"/>
        <end position="175"/>
    </location>
</feature>
<feature type="transmembrane region" description="Helical" evidence="1">
    <location>
        <begin position="50"/>
        <end position="69"/>
    </location>
</feature>
<evidence type="ECO:0000313" key="4">
    <source>
        <dbReference type="Proteomes" id="UP000886883"/>
    </source>
</evidence>
<gene>
    <name evidence="3" type="ORF">H9763_04170</name>
</gene>
<feature type="domain" description="Sensor histidine kinase NatK-like C-terminal" evidence="2">
    <location>
        <begin position="409"/>
        <end position="510"/>
    </location>
</feature>
<protein>
    <submittedName>
        <fullName evidence="3">GHKL domain-containing protein</fullName>
    </submittedName>
</protein>
<organism evidence="3 4">
    <name type="scientific">Candidatus Eisenbergiella merdigallinarum</name>
    <dbReference type="NCBI Taxonomy" id="2838552"/>
    <lineage>
        <taxon>Bacteria</taxon>
        <taxon>Bacillati</taxon>
        <taxon>Bacillota</taxon>
        <taxon>Clostridia</taxon>
        <taxon>Lachnospirales</taxon>
        <taxon>Lachnospiraceae</taxon>
        <taxon>Eisenbergiella</taxon>
    </lineage>
</organism>
<dbReference type="GO" id="GO:0042802">
    <property type="term" value="F:identical protein binding"/>
    <property type="evidence" value="ECO:0007669"/>
    <property type="project" value="TreeGrafter"/>
</dbReference>